<reference evidence="8 9" key="1">
    <citation type="submission" date="2017-08" db="EMBL/GenBank/DDBJ databases">
        <title>Acidophilic green algal genome provides insights into adaptation to an acidic environment.</title>
        <authorList>
            <person name="Hirooka S."/>
            <person name="Hirose Y."/>
            <person name="Kanesaki Y."/>
            <person name="Higuchi S."/>
            <person name="Fujiwara T."/>
            <person name="Onuma R."/>
            <person name="Era A."/>
            <person name="Ohbayashi R."/>
            <person name="Uzuka A."/>
            <person name="Nozaki H."/>
            <person name="Yoshikawa H."/>
            <person name="Miyagishima S.Y."/>
        </authorList>
    </citation>
    <scope>NUCLEOTIDE SEQUENCE [LARGE SCALE GENOMIC DNA]</scope>
    <source>
        <strain evidence="8 9">NIES-2499</strain>
    </source>
</reference>
<feature type="region of interest" description="Disordered" evidence="5">
    <location>
        <begin position="938"/>
        <end position="960"/>
    </location>
</feature>
<feature type="compositionally biased region" description="Low complexity" evidence="5">
    <location>
        <begin position="672"/>
        <end position="684"/>
    </location>
</feature>
<comment type="caution">
    <text evidence="8">The sequence shown here is derived from an EMBL/GenBank/DDBJ whole genome shotgun (WGS) entry which is preliminary data.</text>
</comment>
<organism evidence="8 9">
    <name type="scientific">Chlamydomonas eustigma</name>
    <dbReference type="NCBI Taxonomy" id="1157962"/>
    <lineage>
        <taxon>Eukaryota</taxon>
        <taxon>Viridiplantae</taxon>
        <taxon>Chlorophyta</taxon>
        <taxon>core chlorophytes</taxon>
        <taxon>Chlorophyceae</taxon>
        <taxon>CS clade</taxon>
        <taxon>Chlamydomonadales</taxon>
        <taxon>Chlamydomonadaceae</taxon>
        <taxon>Chlamydomonas</taxon>
    </lineage>
</organism>
<evidence type="ECO:0000256" key="4">
    <source>
        <dbReference type="PROSITE-ProRule" id="PRU00175"/>
    </source>
</evidence>
<evidence type="ECO:0000313" key="8">
    <source>
        <dbReference type="EMBL" id="GAX83622.1"/>
    </source>
</evidence>
<dbReference type="PROSITE" id="PS01359">
    <property type="entry name" value="ZF_PHD_1"/>
    <property type="match status" value="1"/>
</dbReference>
<dbReference type="PANTHER" id="PTHR47177:SF3">
    <property type="entry name" value="F18C1.6 PROTEIN"/>
    <property type="match status" value="1"/>
</dbReference>
<evidence type="ECO:0000259" key="7">
    <source>
        <dbReference type="PROSITE" id="PS50089"/>
    </source>
</evidence>
<accession>A0A250XL53</accession>
<evidence type="ECO:0000256" key="2">
    <source>
        <dbReference type="ARBA" id="ARBA00022771"/>
    </source>
</evidence>
<feature type="compositionally biased region" description="Low complexity" evidence="5">
    <location>
        <begin position="167"/>
        <end position="203"/>
    </location>
</feature>
<dbReference type="Pfam" id="PF00628">
    <property type="entry name" value="PHD"/>
    <property type="match status" value="1"/>
</dbReference>
<dbReference type="PANTHER" id="PTHR47177">
    <property type="entry name" value="F18C1.6 PROTEIN"/>
    <property type="match status" value="1"/>
</dbReference>
<dbReference type="Gene3D" id="3.30.40.10">
    <property type="entry name" value="Zinc/RING finger domain, C3HC4 (zinc finger)"/>
    <property type="match status" value="2"/>
</dbReference>
<feature type="region of interest" description="Disordered" evidence="5">
    <location>
        <begin position="506"/>
        <end position="557"/>
    </location>
</feature>
<feature type="region of interest" description="Disordered" evidence="5">
    <location>
        <begin position="258"/>
        <end position="294"/>
    </location>
</feature>
<dbReference type="InterPro" id="IPR011011">
    <property type="entry name" value="Znf_FYVE_PHD"/>
</dbReference>
<dbReference type="GO" id="GO:0008270">
    <property type="term" value="F:zinc ion binding"/>
    <property type="evidence" value="ECO:0007669"/>
    <property type="project" value="UniProtKB-KW"/>
</dbReference>
<evidence type="ECO:0008006" key="10">
    <source>
        <dbReference type="Google" id="ProtNLM"/>
    </source>
</evidence>
<feature type="compositionally biased region" description="Polar residues" evidence="5">
    <location>
        <begin position="811"/>
        <end position="821"/>
    </location>
</feature>
<dbReference type="STRING" id="1157962.A0A250XL53"/>
<name>A0A250XL53_9CHLO</name>
<feature type="region of interest" description="Disordered" evidence="5">
    <location>
        <begin position="163"/>
        <end position="241"/>
    </location>
</feature>
<protein>
    <recommendedName>
        <fullName evidence="10">PHD-type domain-containing protein</fullName>
    </recommendedName>
</protein>
<feature type="compositionally biased region" description="Polar residues" evidence="5">
    <location>
        <begin position="218"/>
        <end position="233"/>
    </location>
</feature>
<dbReference type="PROSITE" id="PS00518">
    <property type="entry name" value="ZF_RING_1"/>
    <property type="match status" value="1"/>
</dbReference>
<feature type="region of interest" description="Disordered" evidence="5">
    <location>
        <begin position="320"/>
        <end position="385"/>
    </location>
</feature>
<keyword evidence="3" id="KW-0862">Zinc</keyword>
<dbReference type="Pfam" id="PF13639">
    <property type="entry name" value="zf-RING_2"/>
    <property type="match status" value="1"/>
</dbReference>
<gene>
    <name evidence="8" type="ORF">CEUSTIGMA_g11046.t1</name>
</gene>
<evidence type="ECO:0000259" key="6">
    <source>
        <dbReference type="PROSITE" id="PS50016"/>
    </source>
</evidence>
<feature type="region of interest" description="Disordered" evidence="5">
    <location>
        <begin position="578"/>
        <end position="597"/>
    </location>
</feature>
<proteinExistence type="predicted"/>
<dbReference type="OrthoDB" id="515259at2759"/>
<dbReference type="InterPro" id="IPR019786">
    <property type="entry name" value="Zinc_finger_PHD-type_CS"/>
</dbReference>
<keyword evidence="9" id="KW-1185">Reference proteome</keyword>
<feature type="compositionally biased region" description="Basic and acidic residues" evidence="5">
    <location>
        <begin position="344"/>
        <end position="358"/>
    </location>
</feature>
<dbReference type="Proteomes" id="UP000232323">
    <property type="component" value="Unassembled WGS sequence"/>
</dbReference>
<evidence type="ECO:0000256" key="3">
    <source>
        <dbReference type="ARBA" id="ARBA00022833"/>
    </source>
</evidence>
<dbReference type="PROSITE" id="PS50089">
    <property type="entry name" value="ZF_RING_2"/>
    <property type="match status" value="1"/>
</dbReference>
<dbReference type="InterPro" id="IPR017907">
    <property type="entry name" value="Znf_RING_CS"/>
</dbReference>
<feature type="compositionally biased region" description="Low complexity" evidence="5">
    <location>
        <begin position="744"/>
        <end position="765"/>
    </location>
</feature>
<feature type="compositionally biased region" description="Polar residues" evidence="5">
    <location>
        <begin position="527"/>
        <end position="537"/>
    </location>
</feature>
<dbReference type="SUPFAM" id="SSF57850">
    <property type="entry name" value="RING/U-box"/>
    <property type="match status" value="1"/>
</dbReference>
<feature type="compositionally biased region" description="Low complexity" evidence="5">
    <location>
        <begin position="540"/>
        <end position="557"/>
    </location>
</feature>
<evidence type="ECO:0000256" key="1">
    <source>
        <dbReference type="ARBA" id="ARBA00022723"/>
    </source>
</evidence>
<dbReference type="InterPro" id="IPR013083">
    <property type="entry name" value="Znf_RING/FYVE/PHD"/>
</dbReference>
<feature type="domain" description="RING-type" evidence="7">
    <location>
        <begin position="5"/>
        <end position="48"/>
    </location>
</feature>
<evidence type="ECO:0000256" key="5">
    <source>
        <dbReference type="SAM" id="MobiDB-lite"/>
    </source>
</evidence>
<feature type="compositionally biased region" description="Basic and acidic residues" evidence="5">
    <location>
        <begin position="718"/>
        <end position="743"/>
    </location>
</feature>
<dbReference type="SMART" id="SM00184">
    <property type="entry name" value="RING"/>
    <property type="match status" value="2"/>
</dbReference>
<keyword evidence="2 4" id="KW-0863">Zinc-finger</keyword>
<feature type="compositionally biased region" description="Acidic residues" evidence="5">
    <location>
        <begin position="272"/>
        <end position="281"/>
    </location>
</feature>
<dbReference type="InterPro" id="IPR001841">
    <property type="entry name" value="Znf_RING"/>
</dbReference>
<dbReference type="InterPro" id="IPR001965">
    <property type="entry name" value="Znf_PHD"/>
</dbReference>
<keyword evidence="1" id="KW-0479">Metal-binding</keyword>
<feature type="region of interest" description="Disordered" evidence="5">
    <location>
        <begin position="1016"/>
        <end position="1056"/>
    </location>
</feature>
<feature type="region of interest" description="Disordered" evidence="5">
    <location>
        <begin position="639"/>
        <end position="781"/>
    </location>
</feature>
<dbReference type="InterPro" id="IPR019787">
    <property type="entry name" value="Znf_PHD-finger"/>
</dbReference>
<feature type="domain" description="PHD-type" evidence="6">
    <location>
        <begin position="105"/>
        <end position="153"/>
    </location>
</feature>
<dbReference type="SMART" id="SM00249">
    <property type="entry name" value="PHD"/>
    <property type="match status" value="1"/>
</dbReference>
<feature type="compositionally biased region" description="Polar residues" evidence="5">
    <location>
        <begin position="650"/>
        <end position="671"/>
    </location>
</feature>
<dbReference type="SUPFAM" id="SSF57903">
    <property type="entry name" value="FYVE/PHD zinc finger"/>
    <property type="match status" value="1"/>
</dbReference>
<sequence>MVLQCGICLDEEDIKEVGELHSPGCYHTFCFPCISRWSKTENKCPTCRDRFTVISRKRLLPDNEHDPSEEGYSKRHRGEVIETINVTDKAQEWRPDASLVELLENLFCAVCQGQQDDHCLLLCDGCDSGYHTYCVGLDHIPEGEWYCQVCQEHDDGGRVVEEIPIPASRNGTRTSTTRSSSNPSSRRNASSSAGVRASRLRASLTGTASGARGRRSNDTVLLQNGSRGLSSTRAPGRQQGQRQLRALQRVVRQASSAAAAAELPDQDPSVTELEDDVEGTEYDPAASHDLSSSSIEILEVEESEYEDEISRAVHENTAGRRCARPLGTSRQRSRGATSMAAEAAEAHDGISVEEESLHQRLRRHLMRRSDRSADPPTFPTGGASTVAESQAVRFGTVLEAREAMRELRGWGHLGSSRSTVAAPAAPGPYSSTPGIMDGTATDARAASRLVQHGSRAAVGTLDEHERSWDAFNEAIRIERVRRQQTDLGPREELLHAPLPVSSQIQYSGSRVMRSDSGTRGWHERGGRTQSSDIQPRDQNAAWVPPGAAAAASPSPGSAVRLRAARAWARMQQEQQQRHIAESGGAGSIGVGRSAGRVGDEDHIIHPSRREMSAAQLARLSLEQVIERRDLIRTRRQVPFSAGSSAADGLWNNNSSPSSRSAQLAPTSPTSISRSASAAGRSAVQRRPRIADPLPAAGHRADQQQDQLESSRMQPASCMHEDGMTNDVPHHERGGTAGDADLHSHLSSSTSPLLPPEHQQQQQQQHQHQHQHQHSQLVKSSASAAISTAVAVFEDLEVPDEGVKEAGASGPPVSNLSQGTSSQRLVEVMRQARVERNAAAARLRKLLGGGGGGCSSSKDASGLVNAARHPSNKEAGINACHHSPKHPGSLTRHPTCKPKDESEYEKVLSSVGTDGVLTVCSESPASERIMSGGLATCASSSSVPSFTKNKRNERSLDDGSLATSQTKSFCSANHCAEGANQCAKVALGNLTGQIHLHAHNDDGILLDKSQSVRKCDDKPCNLHSQPRRRQNEKVGAGSSGLSPITDAGAGSSGLSPITDAGALVRQRDNTEGQGLEAGSTIESRLMAEAGPSGVPTAHEYAELTNKLVEEDGGVRKMLKGAEGGVDEGCVPSSCVGTTNRISDDSGETDALGPTHKFTHKFDIWGYPVRKRELAKLTLVSGPRPRPLFSAPQVDHHTSTSVDLPLAAPDGVAVENRCMVSPICAVRSMPVEVELLPFKHDNPCSRMGEEHADQNGSLKCEKQKQQLKDNEKAVCCRAVKEVMHVFLREGRVTKEQFKEVTKAAVASLYLRLIQGFVRLEDVWESGQRIGVMVRETVKDEFRCRLALRHLAE</sequence>
<evidence type="ECO:0000313" key="9">
    <source>
        <dbReference type="Proteomes" id="UP000232323"/>
    </source>
</evidence>
<dbReference type="PROSITE" id="PS50016">
    <property type="entry name" value="ZF_PHD_2"/>
    <property type="match status" value="1"/>
</dbReference>
<dbReference type="EMBL" id="BEGY01000103">
    <property type="protein sequence ID" value="GAX83622.1"/>
    <property type="molecule type" value="Genomic_DNA"/>
</dbReference>
<dbReference type="CDD" id="cd15545">
    <property type="entry name" value="PHD_BAZ2A_like"/>
    <property type="match status" value="1"/>
</dbReference>
<feature type="region of interest" description="Disordered" evidence="5">
    <location>
        <begin position="801"/>
        <end position="821"/>
    </location>
</feature>
<feature type="compositionally biased region" description="Polar residues" evidence="5">
    <location>
        <begin position="703"/>
        <end position="713"/>
    </location>
</feature>